<reference evidence="4 5" key="2">
    <citation type="journal article" date="2016" name="Science">
        <title>A bacterium that degrades and assimilates poly(ethylene terephthalate).</title>
        <authorList>
            <person name="Yoshida S."/>
            <person name="Hiraga K."/>
            <person name="Takehana T."/>
            <person name="Taniguchi I."/>
            <person name="Yamaji H."/>
            <person name="Maeda Y."/>
            <person name="Toyohara K."/>
            <person name="Miyamoto K."/>
            <person name="Kimura Y."/>
            <person name="Oda K."/>
        </authorList>
    </citation>
    <scope>NUCLEOTIDE SEQUENCE [LARGE SCALE GENOMIC DNA]</scope>
    <source>
        <strain evidence="5">NBRC 110686 / TISTR 2288 / 201-F6</strain>
    </source>
</reference>
<evidence type="ECO:0000313" key="5">
    <source>
        <dbReference type="Proteomes" id="UP000037660"/>
    </source>
</evidence>
<evidence type="ECO:0000259" key="3">
    <source>
        <dbReference type="Pfam" id="PF12770"/>
    </source>
</evidence>
<gene>
    <name evidence="4" type="ORF">ISF6_1059</name>
</gene>
<reference evidence="5" key="1">
    <citation type="submission" date="2015-07" db="EMBL/GenBank/DDBJ databases">
        <title>Discovery of a poly(ethylene terephthalate assimilation.</title>
        <authorList>
            <person name="Yoshida S."/>
            <person name="Hiraga K."/>
            <person name="Takehana T."/>
            <person name="Taniguchi I."/>
            <person name="Yamaji H."/>
            <person name="Maeda Y."/>
            <person name="Toyohara K."/>
            <person name="Miyamoto K."/>
            <person name="Kimura Y."/>
            <person name="Oda K."/>
        </authorList>
    </citation>
    <scope>NUCLEOTIDE SEQUENCE [LARGE SCALE GENOMIC DNA]</scope>
    <source>
        <strain evidence="5">NBRC 110686 / TISTR 2288 / 201-F6</strain>
    </source>
</reference>
<organism evidence="4 5">
    <name type="scientific">Piscinibacter sakaiensis</name>
    <name type="common">Ideonella sakaiensis</name>
    <dbReference type="NCBI Taxonomy" id="1547922"/>
    <lineage>
        <taxon>Bacteria</taxon>
        <taxon>Pseudomonadati</taxon>
        <taxon>Pseudomonadota</taxon>
        <taxon>Betaproteobacteria</taxon>
        <taxon>Burkholderiales</taxon>
        <taxon>Sphaerotilaceae</taxon>
        <taxon>Piscinibacter</taxon>
    </lineage>
</organism>
<dbReference type="STRING" id="1547922.ISF6_1059"/>
<dbReference type="InterPro" id="IPR024983">
    <property type="entry name" value="CHAT_dom"/>
</dbReference>
<dbReference type="EMBL" id="BBYR01000002">
    <property type="protein sequence ID" value="GAP33804.1"/>
    <property type="molecule type" value="Genomic_DNA"/>
</dbReference>
<feature type="signal peptide" evidence="2">
    <location>
        <begin position="1"/>
        <end position="16"/>
    </location>
</feature>
<name>A0A0K8NU67_PISS1</name>
<evidence type="ECO:0000313" key="4">
    <source>
        <dbReference type="EMBL" id="GAP33804.1"/>
    </source>
</evidence>
<protein>
    <recommendedName>
        <fullName evidence="3">CHAT domain-containing protein</fullName>
    </recommendedName>
</protein>
<feature type="region of interest" description="Disordered" evidence="1">
    <location>
        <begin position="576"/>
        <end position="607"/>
    </location>
</feature>
<keyword evidence="2" id="KW-0732">Signal</keyword>
<accession>A0A0K8NU67</accession>
<feature type="compositionally biased region" description="Low complexity" evidence="1">
    <location>
        <begin position="581"/>
        <end position="604"/>
    </location>
</feature>
<evidence type="ECO:0000256" key="1">
    <source>
        <dbReference type="SAM" id="MobiDB-lite"/>
    </source>
</evidence>
<feature type="chain" id="PRO_5005513374" description="CHAT domain-containing protein" evidence="2">
    <location>
        <begin position="17"/>
        <end position="799"/>
    </location>
</feature>
<dbReference type="AlphaFoldDB" id="A0A0K8NU67"/>
<proteinExistence type="predicted"/>
<keyword evidence="5" id="KW-1185">Reference proteome</keyword>
<evidence type="ECO:0000256" key="2">
    <source>
        <dbReference type="SAM" id="SignalP"/>
    </source>
</evidence>
<dbReference type="Proteomes" id="UP000037660">
    <property type="component" value="Unassembled WGS sequence"/>
</dbReference>
<sequence>MVAGALAAWLPLPAAAAAGDGAAAGRYRLAAAAMVPATAPASATVIASASDPVPATASAPASDAAAAQALAEGRALRDEGQLTLAAVRLREAREQAQDPALRARAAAALGATLLQARRLDAAQEALQAAEAGSTGRARAAVAIDLGSLAALRGLPERARAHWQAALADAGSDPAVAFAAGLNLARLAPAADRLAALQALLPALQAAGPGVAARRVALAEQARRLGPDGDALAHAQFDAARADAAAAGAARLEAEALDGLAALYEARGRGAEARTLNRQAEAAAARAPAASLGELGIRLAWREARLARSAGEPGQALAAWQRAVARLEAVRQDLPIDDEDGASTFRSLLEPVYLGLVEGLLAAADDAPAARQPALLRQAVDTLELVRQAEMQDYLGDRCDVDAVKGGSATVIPVGSAVLYPVALPDRLELLLDTGAGLRRARSAVAAAELRETAQRHAASLRAGRAAHRVDAGRLYDWLLRPIEPLLAAAGVDTLVVVPDGALRLVAFGALFDGQRYAIEQRAITTSVGLSMTHTGASSPRARRRVLLAGLASPGPVVDKLSPAVVTRLLGPQEASRLERQAGAARATEPGAPAAPAGAAEPAAARAEDRTRALQEALALPGVEREVEAIARIAPHVQLLDRDFTVAAFRAAAETGDYPILHVASHGVFGGSADASYVLAYDDLLTLDGLQALLRSDRFRRNPVELLSLSACETAEGDERSPLGLSGAAIKARAKSVLGSLWPVADDAAVPLMAGFYDELLRDGRSKARALQAAQVALLRQRAFAHPFYWAPFILIGNWL</sequence>
<feature type="domain" description="CHAT" evidence="3">
    <location>
        <begin position="471"/>
        <end position="797"/>
    </location>
</feature>
<dbReference type="Pfam" id="PF12770">
    <property type="entry name" value="CHAT"/>
    <property type="match status" value="1"/>
</dbReference>
<comment type="caution">
    <text evidence="4">The sequence shown here is derived from an EMBL/GenBank/DDBJ whole genome shotgun (WGS) entry which is preliminary data.</text>
</comment>